<proteinExistence type="predicted"/>
<reference evidence="2 3" key="1">
    <citation type="submission" date="2014-04" db="EMBL/GenBank/DDBJ databases">
        <authorList>
            <consortium name="DOE Joint Genome Institute"/>
            <person name="Kuo A."/>
            <person name="Kohler A."/>
            <person name="Nagy L.G."/>
            <person name="Floudas D."/>
            <person name="Copeland A."/>
            <person name="Barry K.W."/>
            <person name="Cichocki N."/>
            <person name="Veneault-Fourrey C."/>
            <person name="LaButti K."/>
            <person name="Lindquist E.A."/>
            <person name="Lipzen A."/>
            <person name="Lundell T."/>
            <person name="Morin E."/>
            <person name="Murat C."/>
            <person name="Sun H."/>
            <person name="Tunlid A."/>
            <person name="Henrissat B."/>
            <person name="Grigoriev I.V."/>
            <person name="Hibbett D.S."/>
            <person name="Martin F."/>
            <person name="Nordberg H.P."/>
            <person name="Cantor M.N."/>
            <person name="Hua S.X."/>
        </authorList>
    </citation>
    <scope>NUCLEOTIDE SEQUENCE [LARGE SCALE GENOMIC DNA]</scope>
    <source>
        <strain evidence="2 3">Foug A</strain>
    </source>
</reference>
<feature type="transmembrane region" description="Helical" evidence="1">
    <location>
        <begin position="79"/>
        <end position="98"/>
    </location>
</feature>
<dbReference type="AlphaFoldDB" id="A0A0C3ED47"/>
<dbReference type="OrthoDB" id="2686513at2759"/>
<dbReference type="EMBL" id="KN822020">
    <property type="protein sequence ID" value="KIM65846.1"/>
    <property type="molecule type" value="Genomic_DNA"/>
</dbReference>
<keyword evidence="3" id="KW-1185">Reference proteome</keyword>
<keyword evidence="1" id="KW-0472">Membrane</keyword>
<evidence type="ECO:0000313" key="2">
    <source>
        <dbReference type="EMBL" id="KIM65846.1"/>
    </source>
</evidence>
<keyword evidence="1" id="KW-1133">Transmembrane helix</keyword>
<sequence length="155" mass="16838">MPASVDSSVLVNSLQEPEFGCPNYGYITYEEGLYLALTWSGQLVCDFVIFSLTIVRTFRVRNTSGNRSITDVLLRDGSMYFAVMCAVNVANITVLLVTPDTSKACLGGFTNVISSIMISRLMLNLRDPKVTNATYGISLNPVSHMAFAVPHAGTT</sequence>
<reference evidence="3" key="2">
    <citation type="submission" date="2015-01" db="EMBL/GenBank/DDBJ databases">
        <title>Evolutionary Origins and Diversification of the Mycorrhizal Mutualists.</title>
        <authorList>
            <consortium name="DOE Joint Genome Institute"/>
            <consortium name="Mycorrhizal Genomics Consortium"/>
            <person name="Kohler A."/>
            <person name="Kuo A."/>
            <person name="Nagy L.G."/>
            <person name="Floudas D."/>
            <person name="Copeland A."/>
            <person name="Barry K.W."/>
            <person name="Cichocki N."/>
            <person name="Veneault-Fourrey C."/>
            <person name="LaButti K."/>
            <person name="Lindquist E.A."/>
            <person name="Lipzen A."/>
            <person name="Lundell T."/>
            <person name="Morin E."/>
            <person name="Murat C."/>
            <person name="Riley R."/>
            <person name="Ohm R."/>
            <person name="Sun H."/>
            <person name="Tunlid A."/>
            <person name="Henrissat B."/>
            <person name="Grigoriev I.V."/>
            <person name="Hibbett D.S."/>
            <person name="Martin F."/>
        </authorList>
    </citation>
    <scope>NUCLEOTIDE SEQUENCE [LARGE SCALE GENOMIC DNA]</scope>
    <source>
        <strain evidence="3">Foug A</strain>
    </source>
</reference>
<organism evidence="2 3">
    <name type="scientific">Scleroderma citrinum Foug A</name>
    <dbReference type="NCBI Taxonomy" id="1036808"/>
    <lineage>
        <taxon>Eukaryota</taxon>
        <taxon>Fungi</taxon>
        <taxon>Dikarya</taxon>
        <taxon>Basidiomycota</taxon>
        <taxon>Agaricomycotina</taxon>
        <taxon>Agaricomycetes</taxon>
        <taxon>Agaricomycetidae</taxon>
        <taxon>Boletales</taxon>
        <taxon>Sclerodermatineae</taxon>
        <taxon>Sclerodermataceae</taxon>
        <taxon>Scleroderma</taxon>
    </lineage>
</organism>
<dbReference type="Proteomes" id="UP000053989">
    <property type="component" value="Unassembled WGS sequence"/>
</dbReference>
<accession>A0A0C3ED47</accession>
<dbReference type="HOGENOM" id="CLU_1696525_0_0_1"/>
<evidence type="ECO:0000256" key="1">
    <source>
        <dbReference type="SAM" id="Phobius"/>
    </source>
</evidence>
<keyword evidence="1" id="KW-0812">Transmembrane</keyword>
<dbReference type="InParanoid" id="A0A0C3ED47"/>
<gene>
    <name evidence="2" type="ORF">SCLCIDRAFT_419910</name>
</gene>
<protein>
    <submittedName>
        <fullName evidence="2">Uncharacterized protein</fullName>
    </submittedName>
</protein>
<name>A0A0C3ED47_9AGAM</name>
<feature type="transmembrane region" description="Helical" evidence="1">
    <location>
        <begin position="33"/>
        <end position="58"/>
    </location>
</feature>
<evidence type="ECO:0000313" key="3">
    <source>
        <dbReference type="Proteomes" id="UP000053989"/>
    </source>
</evidence>